<keyword evidence="1" id="KW-0812">Transmembrane</keyword>
<accession>A0ABY6HJK6</accession>
<feature type="transmembrane region" description="Helical" evidence="1">
    <location>
        <begin position="221"/>
        <end position="243"/>
    </location>
</feature>
<dbReference type="EMBL" id="CP104013">
    <property type="protein sequence ID" value="UYP43720.1"/>
    <property type="molecule type" value="Genomic_DNA"/>
</dbReference>
<keyword evidence="1" id="KW-1133">Transmembrane helix</keyword>
<gene>
    <name evidence="2" type="ORF">NEF87_000005</name>
</gene>
<name>A0ABY6HJK6_9ARCH</name>
<feature type="transmembrane region" description="Helical" evidence="1">
    <location>
        <begin position="79"/>
        <end position="97"/>
    </location>
</feature>
<keyword evidence="3" id="KW-1185">Reference proteome</keyword>
<feature type="transmembrane region" description="Helical" evidence="1">
    <location>
        <begin position="255"/>
        <end position="274"/>
    </location>
</feature>
<feature type="transmembrane region" description="Helical" evidence="1">
    <location>
        <begin position="327"/>
        <end position="353"/>
    </location>
</feature>
<organism evidence="2 3">
    <name type="scientific">Candidatus Lokiarchaeum ossiferum</name>
    <dbReference type="NCBI Taxonomy" id="2951803"/>
    <lineage>
        <taxon>Archaea</taxon>
        <taxon>Promethearchaeati</taxon>
        <taxon>Promethearchaeota</taxon>
        <taxon>Promethearchaeia</taxon>
        <taxon>Promethearchaeales</taxon>
        <taxon>Promethearchaeaceae</taxon>
        <taxon>Candidatus Lokiarchaeum</taxon>
    </lineage>
</organism>
<evidence type="ECO:0000313" key="2">
    <source>
        <dbReference type="EMBL" id="UYP43720.1"/>
    </source>
</evidence>
<evidence type="ECO:0000256" key="1">
    <source>
        <dbReference type="SAM" id="Phobius"/>
    </source>
</evidence>
<protein>
    <submittedName>
        <fullName evidence="2">Uncharacterized protein</fullName>
    </submittedName>
</protein>
<keyword evidence="1" id="KW-0472">Membrane</keyword>
<feature type="transmembrane region" description="Helical" evidence="1">
    <location>
        <begin position="117"/>
        <end position="143"/>
    </location>
</feature>
<feature type="transmembrane region" description="Helical" evidence="1">
    <location>
        <begin position="172"/>
        <end position="191"/>
    </location>
</feature>
<reference evidence="2" key="1">
    <citation type="submission" date="2022-09" db="EMBL/GenBank/DDBJ databases">
        <title>Actin cytoskeleton and complex cell architecture in an #Asgard archaeon.</title>
        <authorList>
            <person name="Ponce Toledo R.I."/>
            <person name="Schleper C."/>
            <person name="Rodrigues Oliveira T."/>
            <person name="Wollweber F."/>
            <person name="Xu J."/>
            <person name="Rittmann S."/>
            <person name="Klingl A."/>
            <person name="Pilhofer M."/>
        </authorList>
    </citation>
    <scope>NUCLEOTIDE SEQUENCE</scope>
    <source>
        <strain evidence="2">B-35</strain>
    </source>
</reference>
<sequence length="360" mass="42063">MPKAPKEITTIGWFLTKKFHKISLFIHFFEFILNTYQYYAIEYFIQIFDRIPIYDKSTYTYIYPVVKRRILNLIENEQIYLIPAKIFEIITYILVLYTLNRKYRGINLRKRPPIHQYFVIGISAWIFYMIFDTIIFVIAPLSISTPLLSESPYQGYLTGYASLTIANILRDIAIFGAICHAWFYCAAAVKIQTGVNLTRKIFGSDEEILTINRKSLTWGHLAKIFGFIILIVVVYLDQIAIIVNPDSTIHVSSDWGIGLIVILILYTTSTILMFRQLVALRNKPMEVEYKKRAKFLGWSIIIFTIGLFYWGLTGSLVKWLISWIPDIASYTIIFLYLGHFIWMLSGIYVYLAFRDVNKTE</sequence>
<feature type="transmembrane region" description="Helical" evidence="1">
    <location>
        <begin position="295"/>
        <end position="321"/>
    </location>
</feature>
<proteinExistence type="predicted"/>
<dbReference type="Proteomes" id="UP001208689">
    <property type="component" value="Chromosome"/>
</dbReference>
<evidence type="ECO:0000313" key="3">
    <source>
        <dbReference type="Proteomes" id="UP001208689"/>
    </source>
</evidence>